<feature type="domain" description="Peptidase M20 dimerisation" evidence="4">
    <location>
        <begin position="200"/>
        <end position="357"/>
    </location>
</feature>
<dbReference type="EMBL" id="CP049056">
    <property type="protein sequence ID" value="QIE54818.1"/>
    <property type="molecule type" value="Genomic_DNA"/>
</dbReference>
<dbReference type="Pfam" id="PF07687">
    <property type="entry name" value="M20_dimer"/>
    <property type="match status" value="1"/>
</dbReference>
<evidence type="ECO:0000256" key="3">
    <source>
        <dbReference type="ARBA" id="ARBA00022801"/>
    </source>
</evidence>
<dbReference type="Gene3D" id="3.30.70.360">
    <property type="match status" value="1"/>
</dbReference>
<evidence type="ECO:0000256" key="2">
    <source>
        <dbReference type="ARBA" id="ARBA00022723"/>
    </source>
</evidence>
<name>A0A7L5BVI1_9RHOB</name>
<dbReference type="InterPro" id="IPR011650">
    <property type="entry name" value="Peptidase_M20_dimer"/>
</dbReference>
<dbReference type="PANTHER" id="PTHR43270:SF12">
    <property type="entry name" value="SUCCINYL-DIAMINOPIMELATE DESUCCINYLASE"/>
    <property type="match status" value="1"/>
</dbReference>
<gene>
    <name evidence="5" type="ORF">G5B40_04780</name>
</gene>
<dbReference type="AlphaFoldDB" id="A0A7L5BVI1"/>
<dbReference type="SUPFAM" id="SSF53187">
    <property type="entry name" value="Zn-dependent exopeptidases"/>
    <property type="match status" value="1"/>
</dbReference>
<dbReference type="RefSeq" id="WP_165095708.1">
    <property type="nucleotide sequence ID" value="NZ_CP049056.1"/>
</dbReference>
<dbReference type="GO" id="GO:0046872">
    <property type="term" value="F:metal ion binding"/>
    <property type="evidence" value="ECO:0007669"/>
    <property type="project" value="UniProtKB-KW"/>
</dbReference>
<dbReference type="KEGG" id="hdh:G5B40_04780"/>
<dbReference type="Proteomes" id="UP000503336">
    <property type="component" value="Chromosome"/>
</dbReference>
<organism evidence="5 6">
    <name type="scientific">Pikeienuella piscinae</name>
    <dbReference type="NCBI Taxonomy" id="2748098"/>
    <lineage>
        <taxon>Bacteria</taxon>
        <taxon>Pseudomonadati</taxon>
        <taxon>Pseudomonadota</taxon>
        <taxon>Alphaproteobacteria</taxon>
        <taxon>Rhodobacterales</taxon>
        <taxon>Paracoccaceae</taxon>
        <taxon>Pikeienuella</taxon>
    </lineage>
</organism>
<dbReference type="InterPro" id="IPR051458">
    <property type="entry name" value="Cyt/Met_Dipeptidase"/>
</dbReference>
<proteinExistence type="predicted"/>
<protein>
    <submittedName>
        <fullName evidence="5">Dipeptidase</fullName>
    </submittedName>
</protein>
<dbReference type="InterPro" id="IPR002933">
    <property type="entry name" value="Peptidase_M20"/>
</dbReference>
<keyword evidence="1" id="KW-0645">Protease</keyword>
<evidence type="ECO:0000313" key="5">
    <source>
        <dbReference type="EMBL" id="QIE54818.1"/>
    </source>
</evidence>
<dbReference type="NCBIfam" id="NF006579">
    <property type="entry name" value="PRK09104.1"/>
    <property type="match status" value="1"/>
</dbReference>
<dbReference type="NCBIfam" id="NF006053">
    <property type="entry name" value="PRK08201.1"/>
    <property type="match status" value="1"/>
</dbReference>
<accession>A0A7L5BVI1</accession>
<evidence type="ECO:0000313" key="6">
    <source>
        <dbReference type="Proteomes" id="UP000503336"/>
    </source>
</evidence>
<keyword evidence="6" id="KW-1185">Reference proteome</keyword>
<dbReference type="PANTHER" id="PTHR43270">
    <property type="entry name" value="BETA-ALA-HIS DIPEPTIDASE"/>
    <property type="match status" value="1"/>
</dbReference>
<reference evidence="5 6" key="1">
    <citation type="submission" date="2020-02" db="EMBL/GenBank/DDBJ databases">
        <title>complete genome sequence of Rhodobacteraceae bacterium.</title>
        <authorList>
            <person name="Park J."/>
            <person name="Kim Y.-S."/>
            <person name="Kim K.-H."/>
        </authorList>
    </citation>
    <scope>NUCLEOTIDE SEQUENCE [LARGE SCALE GENOMIC DNA]</scope>
    <source>
        <strain evidence="5 6">RR4-56</strain>
    </source>
</reference>
<dbReference type="GO" id="GO:0006508">
    <property type="term" value="P:proteolysis"/>
    <property type="evidence" value="ECO:0007669"/>
    <property type="project" value="UniProtKB-KW"/>
</dbReference>
<dbReference type="Gene3D" id="3.40.630.10">
    <property type="entry name" value="Zn peptidases"/>
    <property type="match status" value="1"/>
</dbReference>
<keyword evidence="3" id="KW-0378">Hydrolase</keyword>
<evidence type="ECO:0000259" key="4">
    <source>
        <dbReference type="Pfam" id="PF07687"/>
    </source>
</evidence>
<sequence length="460" mass="49700">MPDLDAILAQLDSDRDAAIERLFALLRMESVSTDPAYKDECRKAAEWLVEDLKSIGFEASIRDTPGHPMVVAHSGGDGPRLLFYGHYDVQPVDPLNLWSAPPFEPVIAEGAQGPEIRARGATDDKGQLMTFVESCRAWKAVTGAPPPNLTLLFEGEEESGSPSLVPFLEANKEELKADLALVCDTGMWNAETPAISTMLRGMVSDTITVKAADRDLHSGMFGGPAANPIRVLAKILASLHDEEGRVTLPGFYDGVADTPPEILAQWKKLGFSHEDFLGAVGLSTPAGESDYSTLEQIWARPTLEFNGVSGGYTGAGFKTVLPAEAFVKISCRLVGDQDPAKIRKALHQRFKNMLPPDCTVEFESRNGGSPGIVMPVDDPRFEAARRALSDEWPNEAAFAGCGGSIPIVGLFQSILGMNSLLIGFGLDDDRIHSPNEKYSLTSFQKGARSWARVLAALSKD</sequence>
<dbReference type="GO" id="GO:0008233">
    <property type="term" value="F:peptidase activity"/>
    <property type="evidence" value="ECO:0007669"/>
    <property type="project" value="UniProtKB-KW"/>
</dbReference>
<evidence type="ECO:0000256" key="1">
    <source>
        <dbReference type="ARBA" id="ARBA00022670"/>
    </source>
</evidence>
<dbReference type="Pfam" id="PF01546">
    <property type="entry name" value="Peptidase_M20"/>
    <property type="match status" value="1"/>
</dbReference>
<keyword evidence="2" id="KW-0479">Metal-binding</keyword>